<comment type="caution">
    <text evidence="1">The sequence shown here is derived from an EMBL/GenBank/DDBJ whole genome shotgun (WGS) entry which is preliminary data.</text>
</comment>
<proteinExistence type="predicted"/>
<name>J9E545_WUCBA</name>
<gene>
    <name evidence="1" type="ORF">WUBG_11680</name>
</gene>
<dbReference type="Proteomes" id="UP000004810">
    <property type="component" value="Unassembled WGS sequence"/>
</dbReference>
<reference evidence="2" key="1">
    <citation type="submission" date="2012-08" db="EMBL/GenBank/DDBJ databases">
        <title>The Genome Sequence of Wuchereria bancrofti.</title>
        <authorList>
            <person name="Nutman T.B."/>
            <person name="Fink D.L."/>
            <person name="Russ C."/>
            <person name="Young S."/>
            <person name="Zeng Q."/>
            <person name="Koehrsen M."/>
            <person name="Alvarado L."/>
            <person name="Berlin A."/>
            <person name="Chapman S.B."/>
            <person name="Chen Z."/>
            <person name="Freedman E."/>
            <person name="Gellesch M."/>
            <person name="Goldberg J."/>
            <person name="Griggs A."/>
            <person name="Gujja S."/>
            <person name="Heilman E.R."/>
            <person name="Heiman D."/>
            <person name="Hepburn T."/>
            <person name="Howarth C."/>
            <person name="Jen D."/>
            <person name="Larson L."/>
            <person name="Lewis B."/>
            <person name="Mehta T."/>
            <person name="Park D."/>
            <person name="Pearson M."/>
            <person name="Roberts A."/>
            <person name="Saif S."/>
            <person name="Shea T."/>
            <person name="Shenoy N."/>
            <person name="Sisk P."/>
            <person name="Stolte C."/>
            <person name="Sykes S."/>
            <person name="Walk T."/>
            <person name="White J."/>
            <person name="Yandava C."/>
            <person name="Haas B."/>
            <person name="Henn M.R."/>
            <person name="Nusbaum C."/>
            <person name="Birren B."/>
        </authorList>
    </citation>
    <scope>NUCLEOTIDE SEQUENCE [LARGE SCALE GENOMIC DNA]</scope>
    <source>
        <strain evidence="2">NA</strain>
    </source>
</reference>
<dbReference type="EMBL" id="ADBV01007802">
    <property type="protein sequence ID" value="EJW77411.1"/>
    <property type="molecule type" value="Genomic_DNA"/>
</dbReference>
<dbReference type="Gene3D" id="1.10.840.10">
    <property type="entry name" value="Ras guanine-nucleotide exchange factors catalytic domain"/>
    <property type="match status" value="1"/>
</dbReference>
<dbReference type="GO" id="GO:0005085">
    <property type="term" value="F:guanyl-nucleotide exchange factor activity"/>
    <property type="evidence" value="ECO:0007669"/>
    <property type="project" value="InterPro"/>
</dbReference>
<feature type="non-terminal residue" evidence="1">
    <location>
        <position position="51"/>
    </location>
</feature>
<dbReference type="InterPro" id="IPR023578">
    <property type="entry name" value="Ras_GEF_dom_sf"/>
</dbReference>
<dbReference type="GO" id="GO:0007264">
    <property type="term" value="P:small GTPase-mediated signal transduction"/>
    <property type="evidence" value="ECO:0007669"/>
    <property type="project" value="InterPro"/>
</dbReference>
<protein>
    <submittedName>
        <fullName evidence="1">Uncharacterized protein</fullName>
    </submittedName>
</protein>
<accession>J9E545</accession>
<evidence type="ECO:0000313" key="2">
    <source>
        <dbReference type="Proteomes" id="UP000004810"/>
    </source>
</evidence>
<sequence length="51" mass="5605">ISADGNTSVVGATGRRVMVSFVKCRRIASIISDIQMYQNESYALEVEPSVR</sequence>
<feature type="non-terminal residue" evidence="1">
    <location>
        <position position="1"/>
    </location>
</feature>
<organism evidence="1 2">
    <name type="scientific">Wuchereria bancrofti</name>
    <dbReference type="NCBI Taxonomy" id="6293"/>
    <lineage>
        <taxon>Eukaryota</taxon>
        <taxon>Metazoa</taxon>
        <taxon>Ecdysozoa</taxon>
        <taxon>Nematoda</taxon>
        <taxon>Chromadorea</taxon>
        <taxon>Rhabditida</taxon>
        <taxon>Spirurina</taxon>
        <taxon>Spiruromorpha</taxon>
        <taxon>Filarioidea</taxon>
        <taxon>Onchocercidae</taxon>
        <taxon>Wuchereria</taxon>
    </lineage>
</organism>
<dbReference type="SUPFAM" id="SSF48366">
    <property type="entry name" value="Ras GEF"/>
    <property type="match status" value="1"/>
</dbReference>
<dbReference type="InterPro" id="IPR036964">
    <property type="entry name" value="RASGEF_cat_dom_sf"/>
</dbReference>
<dbReference type="AlphaFoldDB" id="J9E545"/>
<evidence type="ECO:0000313" key="1">
    <source>
        <dbReference type="EMBL" id="EJW77411.1"/>
    </source>
</evidence>